<feature type="transmembrane region" description="Helical" evidence="1">
    <location>
        <begin position="592"/>
        <end position="614"/>
    </location>
</feature>
<evidence type="ECO:0008006" key="4">
    <source>
        <dbReference type="Google" id="ProtNLM"/>
    </source>
</evidence>
<protein>
    <recommendedName>
        <fullName evidence="4">Glycosyltransferase RgtA/B/C/D-like domain-containing protein</fullName>
    </recommendedName>
</protein>
<feature type="transmembrane region" description="Helical" evidence="1">
    <location>
        <begin position="377"/>
        <end position="407"/>
    </location>
</feature>
<keyword evidence="1" id="KW-1133">Transmembrane helix</keyword>
<organism evidence="2 3">
    <name type="scientific">Candidatus Magasanikbacteria bacterium GW2011_GWC2_37_14</name>
    <dbReference type="NCBI Taxonomy" id="1619046"/>
    <lineage>
        <taxon>Bacteria</taxon>
        <taxon>Candidatus Magasanikiibacteriota</taxon>
    </lineage>
</organism>
<comment type="caution">
    <text evidence="2">The sequence shown here is derived from an EMBL/GenBank/DDBJ whole genome shotgun (WGS) entry which is preliminary data.</text>
</comment>
<evidence type="ECO:0000313" key="2">
    <source>
        <dbReference type="EMBL" id="KKQ27294.1"/>
    </source>
</evidence>
<feature type="transmembrane region" description="Helical" evidence="1">
    <location>
        <begin position="7"/>
        <end position="23"/>
    </location>
</feature>
<dbReference type="Proteomes" id="UP000034849">
    <property type="component" value="Unassembled WGS sequence"/>
</dbReference>
<feature type="transmembrane region" description="Helical" evidence="1">
    <location>
        <begin position="498"/>
        <end position="518"/>
    </location>
</feature>
<sequence>MLQSKYWRLLGLLVTLFLLYFQLLFWHNLFVGLLSVICYLFIVVPYWQTIWRRVLAINNTQILNKVFSLFTVFNLLAIFSAIFIIYYTLTSFLIWLCFILTAIVSLLFYNLNKKKIKEPENSFESENEEIILFGKPFWFLILYLVVFIGALFVLHSKQASGVLLSPWQEISVYFLPLFFVSLILSGIFLFSKFSLRTILWILVFQSFLLHVYLPMSHLNPWGGDVWRHVAVENKIINGGLELPVLVGESAKWREVVGVDLPEAFLIPHKYSYGYLWGTTVLLSETLSISVLNINLWLMPILWSLFTPFLFYRLGSLIFNSRRKGLWLVWLSFLPFPLQAMASFTLPVSLGFLGFLFVLILWLQYWRDHYRSQKRLAMFLSVLMIFNYSLYFILTWIFVLFGFIVNYLKHNQENSLKNKISWTVLIFASIFIIPIIELVSKISFTPENFNLWQNFKQLLGQFSGWFTASAVRPHDILSGNLIFNHTPDYAFVGNIFNVWRWWLIPAMIILWLFVGGGIYKIFKNVESKIQTIGLLFSTVFGGYLIGWFVLDGDRLFTRRLDMVLSLLLIIFVIQGIIFLIEKISKYSILNIKYFKKIILIIFVIIFSWFVTFTYASGPDSRVVSKDELAVANYLWNDETKTHPASSAGRPNPPLVGEGNMEHCILADTWVLLPLEAVSAKQIVGGGFPIDAQFGQPELTIMYNEMLNNPRESILKLAHEKTRSENCWFVSGQMTEDLRHKNGELFGSQPVEIGNLFVWQEDLKKNTK</sequence>
<feature type="transmembrane region" description="Helical" evidence="1">
    <location>
        <begin position="530"/>
        <end position="549"/>
    </location>
</feature>
<feature type="transmembrane region" description="Helical" evidence="1">
    <location>
        <begin position="92"/>
        <end position="111"/>
    </location>
</feature>
<feature type="transmembrane region" description="Helical" evidence="1">
    <location>
        <begin position="347"/>
        <end position="365"/>
    </location>
</feature>
<gene>
    <name evidence="2" type="ORF">US42_C0011G0032</name>
</gene>
<feature type="transmembrane region" description="Helical" evidence="1">
    <location>
        <begin position="29"/>
        <end position="47"/>
    </location>
</feature>
<feature type="transmembrane region" description="Helical" evidence="1">
    <location>
        <begin position="67"/>
        <end position="86"/>
    </location>
</feature>
<keyword evidence="1" id="KW-0472">Membrane</keyword>
<name>A0A0G0IT11_9BACT</name>
<feature type="transmembrane region" description="Helical" evidence="1">
    <location>
        <begin position="419"/>
        <end position="438"/>
    </location>
</feature>
<reference evidence="2 3" key="1">
    <citation type="journal article" date="2015" name="Nature">
        <title>rRNA introns, odd ribosomes, and small enigmatic genomes across a large radiation of phyla.</title>
        <authorList>
            <person name="Brown C.T."/>
            <person name="Hug L.A."/>
            <person name="Thomas B.C."/>
            <person name="Sharon I."/>
            <person name="Castelle C.J."/>
            <person name="Singh A."/>
            <person name="Wilkins M.J."/>
            <person name="Williams K.H."/>
            <person name="Banfield J.F."/>
        </authorList>
    </citation>
    <scope>NUCLEOTIDE SEQUENCE [LARGE SCALE GENOMIC DNA]</scope>
</reference>
<feature type="transmembrane region" description="Helical" evidence="1">
    <location>
        <begin position="293"/>
        <end position="313"/>
    </location>
</feature>
<keyword evidence="1" id="KW-0812">Transmembrane</keyword>
<dbReference type="EMBL" id="LBSX01000011">
    <property type="protein sequence ID" value="KKQ27294.1"/>
    <property type="molecule type" value="Genomic_DNA"/>
</dbReference>
<evidence type="ECO:0000256" key="1">
    <source>
        <dbReference type="SAM" id="Phobius"/>
    </source>
</evidence>
<feature type="transmembrane region" description="Helical" evidence="1">
    <location>
        <begin position="197"/>
        <end position="215"/>
    </location>
</feature>
<feature type="transmembrane region" description="Helical" evidence="1">
    <location>
        <begin position="561"/>
        <end position="580"/>
    </location>
</feature>
<evidence type="ECO:0000313" key="3">
    <source>
        <dbReference type="Proteomes" id="UP000034849"/>
    </source>
</evidence>
<proteinExistence type="predicted"/>
<dbReference type="AlphaFoldDB" id="A0A0G0IT11"/>
<feature type="transmembrane region" description="Helical" evidence="1">
    <location>
        <begin position="132"/>
        <end position="153"/>
    </location>
</feature>
<accession>A0A0G0IT11</accession>
<feature type="transmembrane region" description="Helical" evidence="1">
    <location>
        <begin position="173"/>
        <end position="190"/>
    </location>
</feature>
<dbReference type="STRING" id="1619046.US42_C0011G0032"/>